<accession>A0AAC9RIM9</accession>
<protein>
    <recommendedName>
        <fullName evidence="3">DUF2292 domain-containing protein</fullName>
    </recommendedName>
</protein>
<dbReference type="RefSeq" id="WP_205684282.1">
    <property type="nucleotide sequence ID" value="NZ_CP017603.1"/>
</dbReference>
<dbReference type="AlphaFoldDB" id="A0AAC9RIM9"/>
<organism evidence="1 2">
    <name type="scientific">Clostridium formicaceticum</name>
    <dbReference type="NCBI Taxonomy" id="1497"/>
    <lineage>
        <taxon>Bacteria</taxon>
        <taxon>Bacillati</taxon>
        <taxon>Bacillota</taxon>
        <taxon>Clostridia</taxon>
        <taxon>Eubacteriales</taxon>
        <taxon>Clostridiaceae</taxon>
        <taxon>Clostridium</taxon>
    </lineage>
</organism>
<name>A0AAC9RIM9_9CLOT</name>
<gene>
    <name evidence="1" type="ORF">CLFO_05290</name>
</gene>
<dbReference type="Proteomes" id="UP000192478">
    <property type="component" value="Chromosome"/>
</dbReference>
<reference evidence="1 2" key="1">
    <citation type="submission" date="2017-03" db="EMBL/GenBank/DDBJ databases">
        <title>Complete sequence of Clostridium formicaceticum DSM 92.</title>
        <authorList>
            <person name="Poehlein A."/>
            <person name="Karl M."/>
            <person name="Bengelsdorf F.R."/>
            <person name="Duerre P."/>
            <person name="Daniel R."/>
        </authorList>
    </citation>
    <scope>NUCLEOTIDE SEQUENCE [LARGE SCALE GENOMIC DNA]</scope>
    <source>
        <strain evidence="1 2">DSM 92</strain>
    </source>
</reference>
<evidence type="ECO:0000313" key="2">
    <source>
        <dbReference type="Proteomes" id="UP000192478"/>
    </source>
</evidence>
<evidence type="ECO:0000313" key="1">
    <source>
        <dbReference type="EMBL" id="ARE86207.1"/>
    </source>
</evidence>
<dbReference type="Pfam" id="PF10055">
    <property type="entry name" value="DUF2292"/>
    <property type="match status" value="1"/>
</dbReference>
<dbReference type="InterPro" id="IPR018743">
    <property type="entry name" value="DUF2292"/>
</dbReference>
<evidence type="ECO:0008006" key="3">
    <source>
        <dbReference type="Google" id="ProtNLM"/>
    </source>
</evidence>
<sequence>MEALRKQENLQSKMTEKEKKLINLIRKIGHGEIKVIIQDSCPIRVEEFKKSIKL</sequence>
<dbReference type="EMBL" id="CP020559">
    <property type="protein sequence ID" value="ARE86207.1"/>
    <property type="molecule type" value="Genomic_DNA"/>
</dbReference>
<proteinExistence type="predicted"/>